<dbReference type="RefSeq" id="WP_073123643.1">
    <property type="nucleotide sequence ID" value="NZ_FRAA01000006.1"/>
</dbReference>
<keyword evidence="7" id="KW-1185">Reference proteome</keyword>
<reference evidence="7" key="1">
    <citation type="submission" date="2016-11" db="EMBL/GenBank/DDBJ databases">
        <authorList>
            <person name="Varghese N."/>
            <person name="Submissions S."/>
        </authorList>
    </citation>
    <scope>NUCLEOTIDE SEQUENCE [LARGE SCALE GENOMIC DNA]</scope>
    <source>
        <strain evidence="7">DSM 26134</strain>
    </source>
</reference>
<feature type="domain" description="TonB-dependent receptor plug" evidence="5">
    <location>
        <begin position="135"/>
        <end position="234"/>
    </location>
</feature>
<accession>A0A1M6TGF8</accession>
<dbReference type="STRING" id="156994.SAMN04488028_10629"/>
<evidence type="ECO:0000259" key="5">
    <source>
        <dbReference type="Pfam" id="PF07715"/>
    </source>
</evidence>
<evidence type="ECO:0000256" key="1">
    <source>
        <dbReference type="ARBA" id="ARBA00004442"/>
    </source>
</evidence>
<evidence type="ECO:0000256" key="4">
    <source>
        <dbReference type="SAM" id="SignalP"/>
    </source>
</evidence>
<feature type="signal peptide" evidence="4">
    <location>
        <begin position="1"/>
        <end position="21"/>
    </location>
</feature>
<dbReference type="Pfam" id="PF13715">
    <property type="entry name" value="CarbopepD_reg_2"/>
    <property type="match status" value="1"/>
</dbReference>
<dbReference type="Proteomes" id="UP000184474">
    <property type="component" value="Unassembled WGS sequence"/>
</dbReference>
<comment type="subcellular location">
    <subcellularLocation>
        <location evidence="1">Cell outer membrane</location>
    </subcellularLocation>
</comment>
<feature type="chain" id="PRO_5013268930" evidence="4">
    <location>
        <begin position="22"/>
        <end position="801"/>
    </location>
</feature>
<protein>
    <submittedName>
        <fullName evidence="6">Outer membrane receptor proteins, mostly Fe transport</fullName>
    </submittedName>
</protein>
<evidence type="ECO:0000256" key="3">
    <source>
        <dbReference type="ARBA" id="ARBA00023237"/>
    </source>
</evidence>
<dbReference type="Pfam" id="PF07715">
    <property type="entry name" value="Plug"/>
    <property type="match status" value="1"/>
</dbReference>
<keyword evidence="4" id="KW-0732">Signal</keyword>
<dbReference type="Gene3D" id="2.170.130.10">
    <property type="entry name" value="TonB-dependent receptor, plug domain"/>
    <property type="match status" value="1"/>
</dbReference>
<evidence type="ECO:0000313" key="6">
    <source>
        <dbReference type="EMBL" id="SHK55979.1"/>
    </source>
</evidence>
<keyword evidence="2" id="KW-0472">Membrane</keyword>
<dbReference type="SUPFAM" id="SSF56935">
    <property type="entry name" value="Porins"/>
    <property type="match status" value="1"/>
</dbReference>
<dbReference type="InterPro" id="IPR012910">
    <property type="entry name" value="Plug_dom"/>
</dbReference>
<dbReference type="GO" id="GO:0009279">
    <property type="term" value="C:cell outer membrane"/>
    <property type="evidence" value="ECO:0007669"/>
    <property type="project" value="UniProtKB-SubCell"/>
</dbReference>
<keyword evidence="3" id="KW-0998">Cell outer membrane</keyword>
<dbReference type="Gene3D" id="2.40.170.20">
    <property type="entry name" value="TonB-dependent receptor, beta-barrel domain"/>
    <property type="match status" value="1"/>
</dbReference>
<name>A0A1M6TGF8_REIAG</name>
<dbReference type="InterPro" id="IPR037066">
    <property type="entry name" value="Plug_dom_sf"/>
</dbReference>
<organism evidence="6 7">
    <name type="scientific">Reichenbachiella agariperforans</name>
    <dbReference type="NCBI Taxonomy" id="156994"/>
    <lineage>
        <taxon>Bacteria</taxon>
        <taxon>Pseudomonadati</taxon>
        <taxon>Bacteroidota</taxon>
        <taxon>Cytophagia</taxon>
        <taxon>Cytophagales</taxon>
        <taxon>Reichenbachiellaceae</taxon>
        <taxon>Reichenbachiella</taxon>
    </lineage>
</organism>
<dbReference type="InterPro" id="IPR008969">
    <property type="entry name" value="CarboxyPept-like_regulatory"/>
</dbReference>
<evidence type="ECO:0000256" key="2">
    <source>
        <dbReference type="ARBA" id="ARBA00023136"/>
    </source>
</evidence>
<dbReference type="Gene3D" id="2.60.40.1120">
    <property type="entry name" value="Carboxypeptidase-like, regulatory domain"/>
    <property type="match status" value="1"/>
</dbReference>
<proteinExistence type="predicted"/>
<keyword evidence="6" id="KW-0675">Receptor</keyword>
<dbReference type="SUPFAM" id="SSF49464">
    <property type="entry name" value="Carboxypeptidase regulatory domain-like"/>
    <property type="match status" value="1"/>
</dbReference>
<sequence length="801" mass="89206">MKKTITILVGILLALISISQAQVQTVKGSIIDAQSEYPLIGASIQLVGSSPIVGGLSDINGLFSLENVPTGRQSLQISYIGYKSITLPNILVTAGKEVMLRIKLEESVEQLSEVVISADADRDLPINELAKVSARTFSPDDVTRFSGGRNDVARLAASFAGVSAPNDSRNDIVVRGNSPTGLLWRLNGLPIATTNHFATLGTTGGPVSALNTNMLRSSDFLTGAFPAEYGNANAAVFDVNFRNGNSDQYEFTGQMSIFSGLEAMAEGPLSKKNGSSFLISYRYGLAQMAATGTSAVPIYQDLSFKLNFGTSPLGRFELFGMGGLSSIDFFGEDIDENDLFANPDEDAFVDNDLGLLGLSHTGRLGKTAYIKSTVGASTYSNQFFQDNFVRDANDDITDKYRAVNVNNRESRISLTSALNKKFNARWSLRTGFLSEMYLPNFFTESRDNQADIPDNNGDGIPDYYILARDFDDRYAVSQLFAQAMYNASDRLSITYGLHALYHSHTESKALEPRAAVSYELNSYQRISFAYGLHAQAIPSPVLFYEEETSPGVYERTNENLGFTRSHHFVLGYNRSLGTDWRLKSELYYQYLFDVPVESLPSSYSVVNEGADFVFDNKGSLVNEGTGRNYGIELTLEKFFSQGYYLLMTTSIYNSEYKGSDGLMRNTAFNNQFVFNTLFGKEWKFGSQSQHAWTFDTKFTTAGGQRYTPIDLAATRQNNGEEVRYENQAFEDQLANYLRWDVKLGVRLNSTKRNVSHQFYIDFQNVTNRKNEFVRRYNEVTDAINVVEQTGFFPDVLYRINF</sequence>
<dbReference type="InterPro" id="IPR036942">
    <property type="entry name" value="Beta-barrel_TonB_sf"/>
</dbReference>
<dbReference type="AlphaFoldDB" id="A0A1M6TGF8"/>
<dbReference type="EMBL" id="FRAA01000006">
    <property type="protein sequence ID" value="SHK55979.1"/>
    <property type="molecule type" value="Genomic_DNA"/>
</dbReference>
<evidence type="ECO:0000313" key="7">
    <source>
        <dbReference type="Proteomes" id="UP000184474"/>
    </source>
</evidence>
<gene>
    <name evidence="6" type="ORF">SAMN04488028_10629</name>
</gene>